<keyword evidence="1" id="KW-0472">Membrane</keyword>
<dbReference type="RefSeq" id="WP_185165660.1">
    <property type="nucleotide sequence ID" value="NZ_JACKWY010000018.1"/>
</dbReference>
<evidence type="ECO:0000313" key="2">
    <source>
        <dbReference type="EMBL" id="MBB6716670.1"/>
    </source>
</evidence>
<proteinExistence type="predicted"/>
<accession>A0A7X0VTD1</accession>
<organism evidence="2 3">
    <name type="scientific">Clostridium gasigenes</name>
    <dbReference type="NCBI Taxonomy" id="94869"/>
    <lineage>
        <taxon>Bacteria</taxon>
        <taxon>Bacillati</taxon>
        <taxon>Bacillota</taxon>
        <taxon>Clostridia</taxon>
        <taxon>Eubacteriales</taxon>
        <taxon>Clostridiaceae</taxon>
        <taxon>Clostridium</taxon>
    </lineage>
</organism>
<dbReference type="AlphaFoldDB" id="A0A7X0VTD1"/>
<feature type="transmembrane region" description="Helical" evidence="1">
    <location>
        <begin position="390"/>
        <end position="409"/>
    </location>
</feature>
<protein>
    <submittedName>
        <fullName evidence="2">Uncharacterized protein</fullName>
    </submittedName>
</protein>
<name>A0A7X0VTD1_9CLOT</name>
<evidence type="ECO:0000313" key="3">
    <source>
        <dbReference type="Proteomes" id="UP000585258"/>
    </source>
</evidence>
<dbReference type="EMBL" id="JACKWY010000018">
    <property type="protein sequence ID" value="MBB6716670.1"/>
    <property type="molecule type" value="Genomic_DNA"/>
</dbReference>
<keyword evidence="1" id="KW-0812">Transmembrane</keyword>
<keyword evidence="1" id="KW-1133">Transmembrane helix</keyword>
<reference evidence="2 3" key="1">
    <citation type="submission" date="2020-08" db="EMBL/GenBank/DDBJ databases">
        <title>Clostridia isolated from Swiss meat.</title>
        <authorList>
            <person name="Wambui J."/>
            <person name="Stevens M.J.A."/>
            <person name="Stephan R."/>
        </authorList>
    </citation>
    <scope>NUCLEOTIDE SEQUENCE [LARGE SCALE GENOMIC DNA]</scope>
    <source>
        <strain evidence="2 3">CM001</strain>
    </source>
</reference>
<feature type="transmembrane region" description="Helical" evidence="1">
    <location>
        <begin position="361"/>
        <end position="383"/>
    </location>
</feature>
<evidence type="ECO:0000256" key="1">
    <source>
        <dbReference type="SAM" id="Phobius"/>
    </source>
</evidence>
<comment type="caution">
    <text evidence="2">The sequence shown here is derived from an EMBL/GenBank/DDBJ whole genome shotgun (WGS) entry which is preliminary data.</text>
</comment>
<gene>
    <name evidence="2" type="ORF">H7E68_18455</name>
</gene>
<dbReference type="Proteomes" id="UP000585258">
    <property type="component" value="Unassembled WGS sequence"/>
</dbReference>
<sequence>MKKFIEKNLFAALTLILALALVFPALNVSAKNKEIGKYEVKVSYGIDGKYRAMKFVPVTVDMKSLEKDFKGEIEIRVPSRLPGSYDSYSRSVNIAKGESGQAIIPVRMPETDSKFTVNIMEDGKSVLEQKIIFSNGRVSEGNLFAGVLTDDFTSLGYLSYVNYGDIQSGQTGALDTVKLDIDNIGDNHLNIDGLDLIFINNFNMGNFSEENYKSLNAWVNKGGTLIIGAGVNESKTVKIIDKSLLEIKSNGTSNKSVKLVNDSLDLTLSNLEIKNSKVKIGSQGQELVYSVEKGKGEILVTTFDLGTEPLISSKDASEIWNKLLVSSFGDMRDKYKHGGMNYNYLTENLIKNIPVDKVVNVLTLAIIIAIYALTIGIVLYIVLKKMKKRDLIWVAVPTLAVGFALVIYLTGSSTRVNDLIVNQVNIIDINKDGKGQVKGYVGVGTKYKDDVTIEKPQNIVMNFMDSSNGYYGMAEEQVLDKLRVKTAYKNNNSYFEFKDSNALEMKQFEISGKEEVLPKIESTFNYDGGSLNGKVKNNLDSNINKLILVSGENIWDLGTVKKGEELSIDKLEISKASGVSMYGDELASKYVDVKYNKKGDVKSEEFKNITRYGNVLQMLSSEIIFNAESKLIAITDMEVDYGIEFGKKTLSKYDTTVLVQGSEIDFKDKDGNTNFPQGYFKGVVESTAGSANEDKHSGLIYGDGEMIYSFKVNDETTILNINVNKSESRYGNQGNKGSAEYYVYNYKNSEYEKIALDSSKEITLSNEIDYSVDNKIKVKVVLKDATECQIPKLTIKGKVK</sequence>